<dbReference type="PANTHER" id="PTHR37984">
    <property type="entry name" value="PROTEIN CBG26694"/>
    <property type="match status" value="1"/>
</dbReference>
<dbReference type="Gene3D" id="1.10.340.70">
    <property type="match status" value="1"/>
</dbReference>
<dbReference type="InterPro" id="IPR050951">
    <property type="entry name" value="Retrovirus_Pol_polyprotein"/>
</dbReference>
<accession>A0A0A9BCD2</accession>
<dbReference type="EMBL" id="GBRH01236904">
    <property type="protein sequence ID" value="JAD60991.1"/>
    <property type="molecule type" value="Transcribed_RNA"/>
</dbReference>
<dbReference type="InterPro" id="IPR041588">
    <property type="entry name" value="Integrase_H2C2"/>
</dbReference>
<name>A0A0A9BCD2_ARUDO</name>
<proteinExistence type="predicted"/>
<reference evidence="3" key="1">
    <citation type="submission" date="2014-09" db="EMBL/GenBank/DDBJ databases">
        <authorList>
            <person name="Magalhaes I.L.F."/>
            <person name="Oliveira U."/>
            <person name="Santos F.R."/>
            <person name="Vidigal T.H.D.A."/>
            <person name="Brescovit A.D."/>
            <person name="Santos A.J."/>
        </authorList>
    </citation>
    <scope>NUCLEOTIDE SEQUENCE</scope>
    <source>
        <tissue evidence="3">Shoot tissue taken approximately 20 cm above the soil surface</tissue>
    </source>
</reference>
<keyword evidence="1" id="KW-0812">Transmembrane</keyword>
<dbReference type="PANTHER" id="PTHR37984:SF15">
    <property type="entry name" value="INTEGRASE CATALYTIC DOMAIN-CONTAINING PROTEIN"/>
    <property type="match status" value="1"/>
</dbReference>
<evidence type="ECO:0000256" key="1">
    <source>
        <dbReference type="SAM" id="Phobius"/>
    </source>
</evidence>
<dbReference type="SUPFAM" id="SSF53098">
    <property type="entry name" value="Ribonuclease H-like"/>
    <property type="match status" value="1"/>
</dbReference>
<dbReference type="AlphaFoldDB" id="A0A0A9BCD2"/>
<dbReference type="PROSITE" id="PS50994">
    <property type="entry name" value="INTEGRASE"/>
    <property type="match status" value="1"/>
</dbReference>
<dbReference type="Gene3D" id="3.30.420.10">
    <property type="entry name" value="Ribonuclease H-like superfamily/Ribonuclease H"/>
    <property type="match status" value="1"/>
</dbReference>
<feature type="transmembrane region" description="Helical" evidence="1">
    <location>
        <begin position="369"/>
        <end position="391"/>
    </location>
</feature>
<dbReference type="InterPro" id="IPR001584">
    <property type="entry name" value="Integrase_cat-core"/>
</dbReference>
<evidence type="ECO:0000313" key="3">
    <source>
        <dbReference type="EMBL" id="JAD60991.1"/>
    </source>
</evidence>
<dbReference type="GO" id="GO:0015074">
    <property type="term" value="P:DNA integration"/>
    <property type="evidence" value="ECO:0007669"/>
    <property type="project" value="InterPro"/>
</dbReference>
<organism evidence="3">
    <name type="scientific">Arundo donax</name>
    <name type="common">Giant reed</name>
    <name type="synonym">Donax arundinaceus</name>
    <dbReference type="NCBI Taxonomy" id="35708"/>
    <lineage>
        <taxon>Eukaryota</taxon>
        <taxon>Viridiplantae</taxon>
        <taxon>Streptophyta</taxon>
        <taxon>Embryophyta</taxon>
        <taxon>Tracheophyta</taxon>
        <taxon>Spermatophyta</taxon>
        <taxon>Magnoliopsida</taxon>
        <taxon>Liliopsida</taxon>
        <taxon>Poales</taxon>
        <taxon>Poaceae</taxon>
        <taxon>PACMAD clade</taxon>
        <taxon>Arundinoideae</taxon>
        <taxon>Arundineae</taxon>
        <taxon>Arundo</taxon>
    </lineage>
</organism>
<keyword evidence="1" id="KW-0472">Membrane</keyword>
<dbReference type="GO" id="GO:0003676">
    <property type="term" value="F:nucleic acid binding"/>
    <property type="evidence" value="ECO:0007669"/>
    <property type="project" value="InterPro"/>
</dbReference>
<dbReference type="InterPro" id="IPR036397">
    <property type="entry name" value="RNaseH_sf"/>
</dbReference>
<dbReference type="Pfam" id="PF17921">
    <property type="entry name" value="Integrase_H2C2"/>
    <property type="match status" value="1"/>
</dbReference>
<sequence>MEGYSANAKAQSLLAELSLHSPNAAGFALKGGIIYFHDKVWLEGNCPLQLKVIHALHDIASGGYSGFPVTYRRISQLFTWIGMKTHIKEFVQSCEVCQQAKLERVRYPGLLQPLPVPSQAWQVVSMDFIEGLPRSASFNCILVVVDKLSKYAHFLALSHPFTAQKVALLYMNNVYKLRGMPQSIISDRDKIFTCLFWQELFKLNGTHLKMSSDYHPQTDGQTERVNQCLKTYLHFFVHACPSKWSEWLALVEFWYNTCFHSALNKSPFEVLYGHSPRHFGIDSSATCQGRDLEQWLRDRGLMLKLIQQHLNWAQQRMKIQADKSRSGRTFAVGDQVYLKLQPYVQTSVATRSCRKLSFRYFGPFKILELSVRLLIVFSYLTLLLYTMYFMFHS</sequence>
<keyword evidence="1" id="KW-1133">Transmembrane helix</keyword>
<protein>
    <recommendedName>
        <fullName evidence="2">Integrase catalytic domain-containing protein</fullName>
    </recommendedName>
</protein>
<evidence type="ECO:0000259" key="2">
    <source>
        <dbReference type="PROSITE" id="PS50994"/>
    </source>
</evidence>
<dbReference type="InterPro" id="IPR012337">
    <property type="entry name" value="RNaseH-like_sf"/>
</dbReference>
<reference evidence="3" key="2">
    <citation type="journal article" date="2015" name="Data Brief">
        <title>Shoot transcriptome of the giant reed, Arundo donax.</title>
        <authorList>
            <person name="Barrero R.A."/>
            <person name="Guerrero F.D."/>
            <person name="Moolhuijzen P."/>
            <person name="Goolsby J.A."/>
            <person name="Tidwell J."/>
            <person name="Bellgard S.E."/>
            <person name="Bellgard M.I."/>
        </authorList>
    </citation>
    <scope>NUCLEOTIDE SEQUENCE</scope>
    <source>
        <tissue evidence="3">Shoot tissue taken approximately 20 cm above the soil surface</tissue>
    </source>
</reference>
<feature type="domain" description="Integrase catalytic" evidence="2">
    <location>
        <begin position="111"/>
        <end position="275"/>
    </location>
</feature>